<organism evidence="1 2">
    <name type="scientific">Paspalum vaginatum</name>
    <name type="common">seashore paspalum</name>
    <dbReference type="NCBI Taxonomy" id="158149"/>
    <lineage>
        <taxon>Eukaryota</taxon>
        <taxon>Viridiplantae</taxon>
        <taxon>Streptophyta</taxon>
        <taxon>Embryophyta</taxon>
        <taxon>Tracheophyta</taxon>
        <taxon>Spermatophyta</taxon>
        <taxon>Magnoliopsida</taxon>
        <taxon>Liliopsida</taxon>
        <taxon>Poales</taxon>
        <taxon>Poaceae</taxon>
        <taxon>PACMAD clade</taxon>
        <taxon>Panicoideae</taxon>
        <taxon>Andropogonodae</taxon>
        <taxon>Paspaleae</taxon>
        <taxon>Paspalinae</taxon>
        <taxon>Paspalum</taxon>
    </lineage>
</organism>
<name>A0A9W7X8U1_9POAL</name>
<accession>A0A9W7X8U1</accession>
<evidence type="ECO:0000313" key="1">
    <source>
        <dbReference type="EMBL" id="KAJ1254222.1"/>
    </source>
</evidence>
<dbReference type="EMBL" id="MU630238">
    <property type="protein sequence ID" value="KAJ1254222.1"/>
    <property type="molecule type" value="Genomic_DNA"/>
</dbReference>
<sequence length="122" mass="12930">MLLLLASPAPSLALSPDRICFSSPLARSGASTLAVRLGYARLNFCGRRRCAVFLISILVHDVSFFCYSADGSEVACFLPLIPSYCFDGRCADYCCFDAGAFLGLGTEVRVTASARSSSVLAA</sequence>
<proteinExistence type="predicted"/>
<comment type="caution">
    <text evidence="1">The sequence shown here is derived from an EMBL/GenBank/DDBJ whole genome shotgun (WGS) entry which is preliminary data.</text>
</comment>
<gene>
    <name evidence="1" type="ORF">BS78_K103300</name>
</gene>
<reference evidence="1 2" key="1">
    <citation type="submission" date="2022-10" db="EMBL/GenBank/DDBJ databases">
        <title>WGS assembly of Paspalum vaginatum 540-79.</title>
        <authorList>
            <person name="Sun G."/>
            <person name="Wase N."/>
            <person name="Shu S."/>
            <person name="Jenkins J."/>
            <person name="Zhou B."/>
            <person name="Torres-Rodriguez J."/>
            <person name="Chen C."/>
            <person name="Sandor L."/>
            <person name="Plott C."/>
            <person name="Yoshinga Y."/>
            <person name="Daum C."/>
            <person name="Qi P."/>
            <person name="Barry K."/>
            <person name="Lipzen A."/>
            <person name="Berry L."/>
            <person name="Pedersen C."/>
            <person name="Gottilla T."/>
            <person name="Foltz A."/>
            <person name="Yu H."/>
            <person name="O'Malley R."/>
            <person name="Zhang C."/>
            <person name="Devos K."/>
            <person name="Sigmon B."/>
            <person name="Yu B."/>
            <person name="Obata T."/>
            <person name="Schmutz J."/>
            <person name="Schnable J."/>
        </authorList>
    </citation>
    <scope>NUCLEOTIDE SEQUENCE [LARGE SCALE GENOMIC DNA]</scope>
    <source>
        <strain evidence="2">cv. 540-79</strain>
    </source>
</reference>
<evidence type="ECO:0000313" key="2">
    <source>
        <dbReference type="Proteomes" id="UP001164776"/>
    </source>
</evidence>
<keyword evidence="2" id="KW-1185">Reference proteome</keyword>
<dbReference type="AlphaFoldDB" id="A0A9W7X8U1"/>
<dbReference type="Proteomes" id="UP001164776">
    <property type="component" value="Unassembled WGS sequence"/>
</dbReference>
<protein>
    <submittedName>
        <fullName evidence="1">Uncharacterized protein</fullName>
    </submittedName>
</protein>